<protein>
    <submittedName>
        <fullName evidence="1">DUF47 family protein</fullName>
    </submittedName>
</protein>
<evidence type="ECO:0000313" key="2">
    <source>
        <dbReference type="Proteomes" id="UP000605805"/>
    </source>
</evidence>
<reference evidence="1" key="1">
    <citation type="journal article" date="2020" name="ISME J.">
        <title>Gammaproteobacteria mediating utilization of methyl-, sulfur- and petroleum organic compounds in deep ocean hydrothermal plumes.</title>
        <authorList>
            <person name="Zhou Z."/>
            <person name="Liu Y."/>
            <person name="Pan J."/>
            <person name="Cron B.R."/>
            <person name="Toner B.M."/>
            <person name="Anantharaman K."/>
            <person name="Breier J.A."/>
            <person name="Dick G.J."/>
            <person name="Li M."/>
        </authorList>
    </citation>
    <scope>NUCLEOTIDE SEQUENCE</scope>
    <source>
        <strain evidence="1">SZUA-1435</strain>
    </source>
</reference>
<accession>A0A832Z0H5</accession>
<organism evidence="1 2">
    <name type="scientific">Ignisphaera aggregans</name>
    <dbReference type="NCBI Taxonomy" id="334771"/>
    <lineage>
        <taxon>Archaea</taxon>
        <taxon>Thermoproteota</taxon>
        <taxon>Thermoprotei</taxon>
        <taxon>Desulfurococcales</taxon>
        <taxon>Desulfurococcaceae</taxon>
        <taxon>Ignisphaera</taxon>
    </lineage>
</organism>
<dbReference type="EMBL" id="DQTV01000110">
    <property type="protein sequence ID" value="HIP57512.1"/>
    <property type="molecule type" value="Genomic_DNA"/>
</dbReference>
<dbReference type="Gene3D" id="1.20.58.220">
    <property type="entry name" value="Phosphate transport system protein phou homolog 2, domain 2"/>
    <property type="match status" value="1"/>
</dbReference>
<dbReference type="InterPro" id="IPR038078">
    <property type="entry name" value="PhoU-like_sf"/>
</dbReference>
<name>A0A832Z0H5_9CREN</name>
<gene>
    <name evidence="1" type="ORF">EYH02_05555</name>
</gene>
<comment type="caution">
    <text evidence="1">The sequence shown here is derived from an EMBL/GenBank/DDBJ whole genome shotgun (WGS) entry which is preliminary data.</text>
</comment>
<evidence type="ECO:0000313" key="1">
    <source>
        <dbReference type="EMBL" id="HIP57512.1"/>
    </source>
</evidence>
<dbReference type="Proteomes" id="UP000605805">
    <property type="component" value="Unassembled WGS sequence"/>
</dbReference>
<sequence>MSEDIIKPESEYLRLTMAESNIVERLRELLVKLHDEVSELYDAMSDLFHGRYEALKTRFERVHRYRREFEDLYRHAMSYLVRVSIGLQHRDVYARLYLELLRLAKIIELVCFHLVELAEIRACVDDDIVLGMQKLVDYVRSSIMQLATATQLLPMNASKVLENVDEVLRNEDLCDLMYRDLYLTLISRHDKIPLFNLVILRDLFQKLSESMRSLLHVAEGLRWIALHRI</sequence>
<dbReference type="AlphaFoldDB" id="A0A832Z0H5"/>
<proteinExistence type="predicted"/>